<reference evidence="2" key="1">
    <citation type="journal article" date="2010" name="PLoS Negl. Trop. Dis.">
        <title>The genome sequence of Trypanosoma brucei gambiense, causative agent of chronic human african trypanosomiasis.</title>
        <authorList>
            <person name="Jackson A.P."/>
            <person name="Sanders M."/>
            <person name="Berry A."/>
            <person name="McQuillan J."/>
            <person name="Aslett M.A."/>
            <person name="Quail M.A."/>
            <person name="Chukualim B."/>
            <person name="Capewell P."/>
            <person name="MacLeod A."/>
            <person name="Melville S.E."/>
            <person name="Gibson W."/>
            <person name="Barry J.D."/>
            <person name="Berriman M."/>
            <person name="Hertz-Fowler C."/>
        </authorList>
    </citation>
    <scope>NUCLEOTIDE SEQUENCE [LARGE SCALE GENOMIC DNA]</scope>
    <source>
        <strain evidence="2">MHOM/CI/86/DAL972</strain>
    </source>
</reference>
<dbReference type="AlphaFoldDB" id="C9ZN30"/>
<dbReference type="GeneID" id="23859821"/>
<dbReference type="EMBL" id="FN554967">
    <property type="protein sequence ID" value="CBH10684.1"/>
    <property type="molecule type" value="Genomic_DNA"/>
</dbReference>
<name>C9ZN30_TRYB9</name>
<dbReference type="KEGG" id="tbg:TbgDal_IV3830"/>
<accession>C9ZN30</accession>
<evidence type="ECO:0000313" key="1">
    <source>
        <dbReference type="EMBL" id="CBH10684.1"/>
    </source>
</evidence>
<evidence type="ECO:0000313" key="2">
    <source>
        <dbReference type="Proteomes" id="UP000002316"/>
    </source>
</evidence>
<proteinExistence type="predicted"/>
<protein>
    <submittedName>
        <fullName evidence="1">Uncharacterized protein</fullName>
    </submittedName>
</protein>
<organism evidence="1 2">
    <name type="scientific">Trypanosoma brucei gambiense (strain MHOM/CI/86/DAL972)</name>
    <dbReference type="NCBI Taxonomy" id="679716"/>
    <lineage>
        <taxon>Eukaryota</taxon>
        <taxon>Discoba</taxon>
        <taxon>Euglenozoa</taxon>
        <taxon>Kinetoplastea</taxon>
        <taxon>Metakinetoplastina</taxon>
        <taxon>Trypanosomatida</taxon>
        <taxon>Trypanosomatidae</taxon>
        <taxon>Trypanosoma</taxon>
    </lineage>
</organism>
<gene>
    <name evidence="1" type="ORF">TbgDal_IV3830</name>
</gene>
<dbReference type="RefSeq" id="XP_011772972.1">
    <property type="nucleotide sequence ID" value="XM_011774670.1"/>
</dbReference>
<sequence length="126" mass="14868">MIEIRCLSKGRTAAPPTKYMPNSLPLNTHILKNRRRKKTNKHNNSFSCLCYFCYYRRHILPLPPFGVSFLETIRMCKDINHTHFAFFRTLPLPPFFFLLHYSVGTISDFTFQSQSQILQNPPIFLQ</sequence>
<dbReference type="Proteomes" id="UP000002316">
    <property type="component" value="Chromosome 4"/>
</dbReference>